<dbReference type="OrthoDB" id="6134317at2759"/>
<reference evidence="3 4" key="1">
    <citation type="submission" date="2019-01" db="EMBL/GenBank/DDBJ databases">
        <title>A draft genome assembly of the solar-powered sea slug Elysia chlorotica.</title>
        <authorList>
            <person name="Cai H."/>
            <person name="Li Q."/>
            <person name="Fang X."/>
            <person name="Li J."/>
            <person name="Curtis N.E."/>
            <person name="Altenburger A."/>
            <person name="Shibata T."/>
            <person name="Feng M."/>
            <person name="Maeda T."/>
            <person name="Schwartz J.A."/>
            <person name="Shigenobu S."/>
            <person name="Lundholm N."/>
            <person name="Nishiyama T."/>
            <person name="Yang H."/>
            <person name="Hasebe M."/>
            <person name="Li S."/>
            <person name="Pierce S.K."/>
            <person name="Wang J."/>
        </authorList>
    </citation>
    <scope>NUCLEOTIDE SEQUENCE [LARGE SCALE GENOMIC DNA]</scope>
    <source>
        <strain evidence="3">EC2010</strain>
        <tissue evidence="3">Whole organism of an adult</tissue>
    </source>
</reference>
<keyword evidence="2" id="KW-0812">Transmembrane</keyword>
<gene>
    <name evidence="3" type="ORF">EGW08_023058</name>
</gene>
<feature type="region of interest" description="Disordered" evidence="1">
    <location>
        <begin position="1"/>
        <end position="24"/>
    </location>
</feature>
<name>A0A3S0Z4G8_ELYCH</name>
<dbReference type="GO" id="GO:0016020">
    <property type="term" value="C:membrane"/>
    <property type="evidence" value="ECO:0007669"/>
    <property type="project" value="InterPro"/>
</dbReference>
<dbReference type="InterPro" id="IPR008952">
    <property type="entry name" value="Tetraspanin_EC2_sf"/>
</dbReference>
<keyword evidence="2" id="KW-0472">Membrane</keyword>
<evidence type="ECO:0000313" key="4">
    <source>
        <dbReference type="Proteomes" id="UP000271974"/>
    </source>
</evidence>
<dbReference type="SUPFAM" id="SSF48652">
    <property type="entry name" value="Tetraspanin"/>
    <property type="match status" value="1"/>
</dbReference>
<protein>
    <recommendedName>
        <fullName evidence="5">Tetraspanin</fullName>
    </recommendedName>
</protein>
<comment type="caution">
    <text evidence="3">The sequence shown here is derived from an EMBL/GenBank/DDBJ whole genome shotgun (WGS) entry which is preliminary data.</text>
</comment>
<organism evidence="3 4">
    <name type="scientific">Elysia chlorotica</name>
    <name type="common">Eastern emerald elysia</name>
    <name type="synonym">Sea slug</name>
    <dbReference type="NCBI Taxonomy" id="188477"/>
    <lineage>
        <taxon>Eukaryota</taxon>
        <taxon>Metazoa</taxon>
        <taxon>Spiralia</taxon>
        <taxon>Lophotrochozoa</taxon>
        <taxon>Mollusca</taxon>
        <taxon>Gastropoda</taxon>
        <taxon>Heterobranchia</taxon>
        <taxon>Euthyneura</taxon>
        <taxon>Panpulmonata</taxon>
        <taxon>Sacoglossa</taxon>
        <taxon>Placobranchoidea</taxon>
        <taxon>Plakobranchidae</taxon>
        <taxon>Elysia</taxon>
    </lineage>
</organism>
<feature type="non-terminal residue" evidence="3">
    <location>
        <position position="1"/>
    </location>
</feature>
<proteinExistence type="predicted"/>
<sequence>KGRSFSTHYSSTKSYYTTTSDGSNTTVTEINERKELFPHPDHHDDDGDLPSLVGIAEPFGPRATTGLTHSRICSAILTLWHLIFFVGSLGIAVAGVALRFYFSYWLIKQVNSMDTFKTYNAFIVRADENKTHIIFTGYPQIIGTIVILCHLVYSLCHLLYITNPWHRCQFTLPTSALITGFVVLTEISTVNILLSPDIVSQNWIDDLKAQLRRYKIKSENNFIISYNYVSVALECCGITDRWDFQDVKDGFEYDDGLGNSSLSKITMEVAPTCCIRDIFKAGVQRVVQCAHKTQLDVRNAEQYNKGCYTMIVDLIQEGCMYYSLMVWVHLLDVSIHATIYKERLSVLSRIVDIETKRNERKVKIAHS</sequence>
<evidence type="ECO:0000313" key="3">
    <source>
        <dbReference type="EMBL" id="RUS69180.1"/>
    </source>
</evidence>
<evidence type="ECO:0000256" key="2">
    <source>
        <dbReference type="SAM" id="Phobius"/>
    </source>
</evidence>
<keyword evidence="2" id="KW-1133">Transmembrane helix</keyword>
<dbReference type="EMBL" id="RQTK01001792">
    <property type="protein sequence ID" value="RUS69180.1"/>
    <property type="molecule type" value="Genomic_DNA"/>
</dbReference>
<dbReference type="Proteomes" id="UP000271974">
    <property type="component" value="Unassembled WGS sequence"/>
</dbReference>
<evidence type="ECO:0008006" key="5">
    <source>
        <dbReference type="Google" id="ProtNLM"/>
    </source>
</evidence>
<evidence type="ECO:0000256" key="1">
    <source>
        <dbReference type="SAM" id="MobiDB-lite"/>
    </source>
</evidence>
<feature type="transmembrane region" description="Helical" evidence="2">
    <location>
        <begin position="79"/>
        <end position="102"/>
    </location>
</feature>
<dbReference type="AlphaFoldDB" id="A0A3S0Z4G8"/>
<keyword evidence="4" id="KW-1185">Reference proteome</keyword>
<accession>A0A3S0Z4G8</accession>
<feature type="transmembrane region" description="Helical" evidence="2">
    <location>
        <begin position="141"/>
        <end position="160"/>
    </location>
</feature>